<dbReference type="OrthoDB" id="9802811at2"/>
<dbReference type="InterPro" id="IPR016188">
    <property type="entry name" value="PurM-like_N"/>
</dbReference>
<reference evidence="5 6" key="1">
    <citation type="submission" date="2016-03" db="EMBL/GenBank/DDBJ databases">
        <authorList>
            <person name="Ploux O."/>
        </authorList>
    </citation>
    <scope>NUCLEOTIDE SEQUENCE [LARGE SCALE GENOMIC DNA]</scope>
    <source>
        <strain evidence="5 6">R-45378</strain>
    </source>
</reference>
<comment type="pathway">
    <text evidence="2">Cofactor biosynthesis; thiamine diphosphate biosynthesis; thiamine diphosphate from thiamine phosphate: step 1/1.</text>
</comment>
<dbReference type="Proteomes" id="UP000077857">
    <property type="component" value="Unassembled WGS sequence"/>
</dbReference>
<dbReference type="GO" id="GO:0000287">
    <property type="term" value="F:magnesium ion binding"/>
    <property type="evidence" value="ECO:0007669"/>
    <property type="project" value="UniProtKB-UniRule"/>
</dbReference>
<feature type="domain" description="PurM-like C-terminal" evidence="4">
    <location>
        <begin position="150"/>
        <end position="271"/>
    </location>
</feature>
<dbReference type="InterPro" id="IPR006283">
    <property type="entry name" value="ThiL-like"/>
</dbReference>
<name>A0A177N349_9GAMM</name>
<organism evidence="5 6">
    <name type="scientific">Methylomonas koyamae</name>
    <dbReference type="NCBI Taxonomy" id="702114"/>
    <lineage>
        <taxon>Bacteria</taxon>
        <taxon>Pseudomonadati</taxon>
        <taxon>Pseudomonadota</taxon>
        <taxon>Gammaproteobacteria</taxon>
        <taxon>Methylococcales</taxon>
        <taxon>Methylococcaceae</taxon>
        <taxon>Methylomonas</taxon>
    </lineage>
</organism>
<evidence type="ECO:0000259" key="4">
    <source>
        <dbReference type="Pfam" id="PF02769"/>
    </source>
</evidence>
<dbReference type="PANTHER" id="PTHR30270:SF0">
    <property type="entry name" value="THIAMINE-MONOPHOSPHATE KINASE"/>
    <property type="match status" value="1"/>
</dbReference>
<dbReference type="NCBIfam" id="TIGR01379">
    <property type="entry name" value="thiL"/>
    <property type="match status" value="1"/>
</dbReference>
<feature type="binding site" evidence="2">
    <location>
        <position position="208"/>
    </location>
    <ligand>
        <name>Mg(2+)</name>
        <dbReference type="ChEBI" id="CHEBI:18420"/>
        <label>3</label>
    </ligand>
</feature>
<proteinExistence type="inferred from homology"/>
<dbReference type="GO" id="GO:0009229">
    <property type="term" value="P:thiamine diphosphate biosynthetic process"/>
    <property type="evidence" value="ECO:0007669"/>
    <property type="project" value="UniProtKB-UniRule"/>
</dbReference>
<keyword evidence="2" id="KW-0460">Magnesium</keyword>
<comment type="catalytic activity">
    <reaction evidence="2">
        <text>thiamine phosphate + ATP = thiamine diphosphate + ADP</text>
        <dbReference type="Rhea" id="RHEA:15913"/>
        <dbReference type="ChEBI" id="CHEBI:30616"/>
        <dbReference type="ChEBI" id="CHEBI:37575"/>
        <dbReference type="ChEBI" id="CHEBI:58937"/>
        <dbReference type="ChEBI" id="CHEBI:456216"/>
        <dbReference type="EC" id="2.7.4.16"/>
    </reaction>
</comment>
<feature type="binding site" evidence="2">
    <location>
        <position position="30"/>
    </location>
    <ligand>
        <name>Mg(2+)</name>
        <dbReference type="ChEBI" id="CHEBI:18420"/>
        <label>3</label>
    </ligand>
</feature>
<feature type="binding site" evidence="2">
    <location>
        <position position="47"/>
    </location>
    <ligand>
        <name>Mg(2+)</name>
        <dbReference type="ChEBI" id="CHEBI:18420"/>
        <label>2</label>
    </ligand>
</feature>
<keyword evidence="2 5" id="KW-0418">Kinase</keyword>
<dbReference type="RefSeq" id="WP_064041856.1">
    <property type="nucleotide sequence ID" value="NZ_LUUJ01000110.1"/>
</dbReference>
<gene>
    <name evidence="2" type="primary">thiL</name>
    <name evidence="5" type="ORF">A1507_01960</name>
</gene>
<feature type="binding site" evidence="2">
    <location>
        <position position="75"/>
    </location>
    <ligand>
        <name>Mg(2+)</name>
        <dbReference type="ChEBI" id="CHEBI:18420"/>
        <label>4</label>
    </ligand>
</feature>
<protein>
    <recommendedName>
        <fullName evidence="2">Thiamine-monophosphate kinase</fullName>
        <shortName evidence="2">TMP kinase</shortName>
        <shortName evidence="2">Thiamine-phosphate kinase</shortName>
        <ecNumber evidence="2">2.7.4.16</ecNumber>
    </recommendedName>
</protein>
<feature type="binding site" evidence="2">
    <location>
        <position position="122"/>
    </location>
    <ligand>
        <name>Mg(2+)</name>
        <dbReference type="ChEBI" id="CHEBI:18420"/>
        <label>1</label>
    </ligand>
</feature>
<dbReference type="Pfam" id="PF02769">
    <property type="entry name" value="AIRS_C"/>
    <property type="match status" value="1"/>
</dbReference>
<feature type="binding site" evidence="2">
    <location>
        <position position="211"/>
    </location>
    <ligand>
        <name>Mg(2+)</name>
        <dbReference type="ChEBI" id="CHEBI:18420"/>
        <label>5</label>
    </ligand>
</feature>
<comment type="caution">
    <text evidence="2">Lacks conserved residue(s) required for the propagation of feature annotation.</text>
</comment>
<dbReference type="EC" id="2.7.4.16" evidence="2"/>
<sequence>MALGEFDLIRRFFAGTALQHPFNQLGIGDDCALLNLPDSYQIAVTADTMVENVHFFADVDPNALGHKVLAVNLSDLAAMGAEPFAVTLALTLPKVDEAWLQGFADGFLALARQYRVDLVGGDTTAGPLTLTVQAMGAVPRGQALLRSGARPGDLIFVSGPLGNAGLGLKIRQGLPGADGGLALQSFDRPLPRIEIGLALRGVASACIDISDGLAADLGHILQQSGVGAVIDWDKLPLSAPVREYIATSSDWALPLSAGDDYELCFTVPMAAAAMVPAGCHCVGVVEAESGLRIRRAGRIEQLQARGYQHFA</sequence>
<dbReference type="InterPro" id="IPR036676">
    <property type="entry name" value="PurM-like_C_sf"/>
</dbReference>
<dbReference type="CDD" id="cd02194">
    <property type="entry name" value="ThiL"/>
    <property type="match status" value="1"/>
</dbReference>
<keyword evidence="2" id="KW-0808">Transferase</keyword>
<dbReference type="Pfam" id="PF00586">
    <property type="entry name" value="AIRS"/>
    <property type="match status" value="1"/>
</dbReference>
<dbReference type="SUPFAM" id="SSF56042">
    <property type="entry name" value="PurM C-terminal domain-like"/>
    <property type="match status" value="1"/>
</dbReference>
<feature type="binding site" evidence="2">
    <location>
        <position position="75"/>
    </location>
    <ligand>
        <name>Mg(2+)</name>
        <dbReference type="ChEBI" id="CHEBI:18420"/>
        <label>3</label>
    </ligand>
</feature>
<dbReference type="HAMAP" id="MF_02128">
    <property type="entry name" value="TMP_kinase"/>
    <property type="match status" value="1"/>
</dbReference>
<dbReference type="GO" id="GO:0005524">
    <property type="term" value="F:ATP binding"/>
    <property type="evidence" value="ECO:0007669"/>
    <property type="project" value="UniProtKB-UniRule"/>
</dbReference>
<feature type="binding site" evidence="2">
    <location>
        <position position="146"/>
    </location>
    <ligand>
        <name>ATP</name>
        <dbReference type="ChEBI" id="CHEBI:30616"/>
    </ligand>
</feature>
<comment type="similarity">
    <text evidence="2">Belongs to the thiamine-monophosphate kinase family.</text>
</comment>
<dbReference type="GO" id="GO:0009228">
    <property type="term" value="P:thiamine biosynthetic process"/>
    <property type="evidence" value="ECO:0007669"/>
    <property type="project" value="UniProtKB-KW"/>
</dbReference>
<keyword evidence="2" id="KW-0067">ATP-binding</keyword>
<keyword evidence="2" id="KW-0547">Nucleotide-binding</keyword>
<evidence type="ECO:0000313" key="6">
    <source>
        <dbReference type="Proteomes" id="UP000077857"/>
    </source>
</evidence>
<evidence type="ECO:0000256" key="2">
    <source>
        <dbReference type="HAMAP-Rule" id="MF_02128"/>
    </source>
</evidence>
<feature type="binding site" evidence="2">
    <location>
        <position position="259"/>
    </location>
    <ligand>
        <name>substrate</name>
    </ligand>
</feature>
<dbReference type="InterPro" id="IPR036921">
    <property type="entry name" value="PurM-like_N_sf"/>
</dbReference>
<feature type="binding site" evidence="2">
    <location>
        <position position="210"/>
    </location>
    <ligand>
        <name>ATP</name>
        <dbReference type="ChEBI" id="CHEBI:30616"/>
    </ligand>
</feature>
<comment type="caution">
    <text evidence="5">The sequence shown here is derived from an EMBL/GenBank/DDBJ whole genome shotgun (WGS) entry which is preliminary data.</text>
</comment>
<dbReference type="GO" id="GO:0009030">
    <property type="term" value="F:thiamine-phosphate kinase activity"/>
    <property type="evidence" value="ECO:0007669"/>
    <property type="project" value="UniProtKB-UniRule"/>
</dbReference>
<dbReference type="EMBL" id="LUUJ01000110">
    <property type="protein sequence ID" value="OAI12281.1"/>
    <property type="molecule type" value="Genomic_DNA"/>
</dbReference>
<dbReference type="AlphaFoldDB" id="A0A177N349"/>
<feature type="binding site" evidence="2">
    <location>
        <begin position="121"/>
        <end position="122"/>
    </location>
    <ligand>
        <name>ATP</name>
        <dbReference type="ChEBI" id="CHEBI:30616"/>
    </ligand>
</feature>
<feature type="binding site" evidence="2">
    <location>
        <position position="47"/>
    </location>
    <ligand>
        <name>Mg(2+)</name>
        <dbReference type="ChEBI" id="CHEBI:18420"/>
        <label>1</label>
    </ligand>
</feature>
<evidence type="ECO:0000259" key="3">
    <source>
        <dbReference type="Pfam" id="PF00586"/>
    </source>
</evidence>
<dbReference type="Gene3D" id="3.90.650.10">
    <property type="entry name" value="PurM-like C-terminal domain"/>
    <property type="match status" value="1"/>
</dbReference>
<feature type="domain" description="PurM-like N-terminal" evidence="3">
    <location>
        <begin position="28"/>
        <end position="138"/>
    </location>
</feature>
<dbReference type="SUPFAM" id="SSF55326">
    <property type="entry name" value="PurM N-terminal domain-like"/>
    <property type="match status" value="1"/>
</dbReference>
<dbReference type="InterPro" id="IPR010918">
    <property type="entry name" value="PurM-like_C_dom"/>
</dbReference>
<feature type="binding site" evidence="2">
    <location>
        <position position="54"/>
    </location>
    <ligand>
        <name>substrate</name>
    </ligand>
</feature>
<dbReference type="PIRSF" id="PIRSF005303">
    <property type="entry name" value="Thiam_monoph_kin"/>
    <property type="match status" value="1"/>
</dbReference>
<keyword evidence="1 2" id="KW-0784">Thiamine biosynthesis</keyword>
<accession>A0A177N349</accession>
<dbReference type="PANTHER" id="PTHR30270">
    <property type="entry name" value="THIAMINE-MONOPHOSPHATE KINASE"/>
    <property type="match status" value="1"/>
</dbReference>
<evidence type="ECO:0000313" key="5">
    <source>
        <dbReference type="EMBL" id="OAI12281.1"/>
    </source>
</evidence>
<feature type="binding site" evidence="2">
    <location>
        <position position="307"/>
    </location>
    <ligand>
        <name>substrate</name>
    </ligand>
</feature>
<comment type="miscellaneous">
    <text evidence="2">Reaction mechanism of ThiL seems to utilize a direct, inline transfer of the gamma-phosphate of ATP to TMP rather than a phosphorylated enzyme intermediate.</text>
</comment>
<comment type="function">
    <text evidence="2">Catalyzes the ATP-dependent phosphorylation of thiamine-monophosphate (TMP) to form thiamine-pyrophosphate (TPP), the active form of vitamin B1.</text>
</comment>
<evidence type="ECO:0000256" key="1">
    <source>
        <dbReference type="ARBA" id="ARBA00022977"/>
    </source>
</evidence>
<feature type="binding site" evidence="2">
    <location>
        <position position="45"/>
    </location>
    <ligand>
        <name>Mg(2+)</name>
        <dbReference type="ChEBI" id="CHEBI:18420"/>
        <label>4</label>
    </ligand>
</feature>
<keyword evidence="2" id="KW-0479">Metal-binding</keyword>
<feature type="binding site" evidence="2">
    <location>
        <position position="30"/>
    </location>
    <ligand>
        <name>Mg(2+)</name>
        <dbReference type="ChEBI" id="CHEBI:18420"/>
        <label>4</label>
    </ligand>
</feature>
<dbReference type="UniPathway" id="UPA00060">
    <property type="reaction ID" value="UER00142"/>
</dbReference>
<dbReference type="Gene3D" id="3.30.1330.10">
    <property type="entry name" value="PurM-like, N-terminal domain"/>
    <property type="match status" value="1"/>
</dbReference>
<feature type="binding site" evidence="2">
    <location>
        <position position="75"/>
    </location>
    <ligand>
        <name>Mg(2+)</name>
        <dbReference type="ChEBI" id="CHEBI:18420"/>
        <label>2</label>
    </ligand>
</feature>